<protein>
    <submittedName>
        <fullName evidence="3">Uncharacterized protein</fullName>
    </submittedName>
</protein>
<evidence type="ECO:0000256" key="2">
    <source>
        <dbReference type="SAM" id="Phobius"/>
    </source>
</evidence>
<organism evidence="3 4">
    <name type="scientific">Agrocybe pediades</name>
    <dbReference type="NCBI Taxonomy" id="84607"/>
    <lineage>
        <taxon>Eukaryota</taxon>
        <taxon>Fungi</taxon>
        <taxon>Dikarya</taxon>
        <taxon>Basidiomycota</taxon>
        <taxon>Agaricomycotina</taxon>
        <taxon>Agaricomycetes</taxon>
        <taxon>Agaricomycetidae</taxon>
        <taxon>Agaricales</taxon>
        <taxon>Agaricineae</taxon>
        <taxon>Strophariaceae</taxon>
        <taxon>Agrocybe</taxon>
    </lineage>
</organism>
<keyword evidence="4" id="KW-1185">Reference proteome</keyword>
<proteinExistence type="predicted"/>
<feature type="transmembrane region" description="Helical" evidence="2">
    <location>
        <begin position="35"/>
        <end position="53"/>
    </location>
</feature>
<accession>A0A8H4VHD1</accession>
<keyword evidence="2" id="KW-0812">Transmembrane</keyword>
<dbReference type="EMBL" id="JAACJL010000060">
    <property type="protein sequence ID" value="KAF4609686.1"/>
    <property type="molecule type" value="Genomic_DNA"/>
</dbReference>
<feature type="transmembrane region" description="Helical" evidence="2">
    <location>
        <begin position="150"/>
        <end position="173"/>
    </location>
</feature>
<feature type="transmembrane region" description="Helical" evidence="2">
    <location>
        <begin position="193"/>
        <end position="214"/>
    </location>
</feature>
<reference evidence="3 4" key="1">
    <citation type="submission" date="2019-12" db="EMBL/GenBank/DDBJ databases">
        <authorList>
            <person name="Floudas D."/>
            <person name="Bentzer J."/>
            <person name="Ahren D."/>
            <person name="Johansson T."/>
            <person name="Persson P."/>
            <person name="Tunlid A."/>
        </authorList>
    </citation>
    <scope>NUCLEOTIDE SEQUENCE [LARGE SCALE GENOMIC DNA]</scope>
    <source>
        <strain evidence="3 4">CBS 102.39</strain>
    </source>
</reference>
<evidence type="ECO:0000313" key="3">
    <source>
        <dbReference type="EMBL" id="KAF4609686.1"/>
    </source>
</evidence>
<feature type="transmembrane region" description="Helical" evidence="2">
    <location>
        <begin position="275"/>
        <end position="299"/>
    </location>
</feature>
<sequence length="379" mass="41088">MSKLHPPYVHNHRGKDVPKQRAAFGADLPVPHGPLSHVGIYIGVFMVTIYIYGIRGKQNRSYNKFISASLVLLFLITLTSMILRWHLMDIIFCNHGNTQFSIAFIDGTYALPPSLDLLLSVTEMANFFLADFALLWRYFHACGGTLTTSFVLLAGLFIVEIALAITALAFAILTQLSKPDIAKLLIYGKVSNQISGAAYIAIAVTNSMATFLICKTIYSHTTHNRSARKRLSHVVYSLTQSCGIYTAITIIQAVVNLKSNSVQVYDINNPTTLTVAGLGSYSTSLICATSGLIPTLMVARLATASDPTEIVDTDSEPASSAVSIPLQLGDHPDPERASIDAVHGRLDKTPSSGGVVGQDSSIIVEESRGRRILGRDEEC</sequence>
<keyword evidence="2" id="KW-0472">Membrane</keyword>
<evidence type="ECO:0000256" key="1">
    <source>
        <dbReference type="SAM" id="MobiDB-lite"/>
    </source>
</evidence>
<feature type="transmembrane region" description="Helical" evidence="2">
    <location>
        <begin position="234"/>
        <end position="255"/>
    </location>
</feature>
<evidence type="ECO:0000313" key="4">
    <source>
        <dbReference type="Proteomes" id="UP000521872"/>
    </source>
</evidence>
<feature type="transmembrane region" description="Helical" evidence="2">
    <location>
        <begin position="117"/>
        <end position="138"/>
    </location>
</feature>
<gene>
    <name evidence="3" type="ORF">D9613_012040</name>
</gene>
<feature type="region of interest" description="Disordered" evidence="1">
    <location>
        <begin position="310"/>
        <end position="337"/>
    </location>
</feature>
<comment type="caution">
    <text evidence="3">The sequence shown here is derived from an EMBL/GenBank/DDBJ whole genome shotgun (WGS) entry which is preliminary data.</text>
</comment>
<dbReference type="AlphaFoldDB" id="A0A8H4VHD1"/>
<name>A0A8H4VHD1_9AGAR</name>
<feature type="transmembrane region" description="Helical" evidence="2">
    <location>
        <begin position="65"/>
        <end position="87"/>
    </location>
</feature>
<dbReference type="Proteomes" id="UP000521872">
    <property type="component" value="Unassembled WGS sequence"/>
</dbReference>
<keyword evidence="2" id="KW-1133">Transmembrane helix</keyword>